<organism evidence="4 9">
    <name type="scientific">Blautia obeum</name>
    <dbReference type="NCBI Taxonomy" id="40520"/>
    <lineage>
        <taxon>Bacteria</taxon>
        <taxon>Bacillati</taxon>
        <taxon>Bacillota</taxon>
        <taxon>Clostridia</taxon>
        <taxon>Lachnospirales</taxon>
        <taxon>Lachnospiraceae</taxon>
        <taxon>Blautia</taxon>
    </lineage>
</organism>
<comment type="caution">
    <text evidence="4">The sequence shown here is derived from an EMBL/GenBank/DDBJ whole genome shotgun (WGS) entry which is preliminary data.</text>
</comment>
<dbReference type="Proteomes" id="UP000283928">
    <property type="component" value="Unassembled WGS sequence"/>
</dbReference>
<dbReference type="Proteomes" id="UP000265828">
    <property type="component" value="Unassembled WGS sequence"/>
</dbReference>
<keyword evidence="1" id="KW-0472">Membrane</keyword>
<proteinExistence type="predicted"/>
<dbReference type="Proteomes" id="UP000261222">
    <property type="component" value="Unassembled WGS sequence"/>
</dbReference>
<evidence type="ECO:0000313" key="11">
    <source>
        <dbReference type="Proteomes" id="UP000283928"/>
    </source>
</evidence>
<keyword evidence="1" id="KW-1133">Transmembrane helix</keyword>
<dbReference type="GeneID" id="79803519"/>
<evidence type="ECO:0000313" key="10">
    <source>
        <dbReference type="Proteomes" id="UP000283585"/>
    </source>
</evidence>
<evidence type="ECO:0000313" key="3">
    <source>
        <dbReference type="EMBL" id="RGQ07277.1"/>
    </source>
</evidence>
<evidence type="ECO:0000256" key="1">
    <source>
        <dbReference type="SAM" id="Phobius"/>
    </source>
</evidence>
<protein>
    <submittedName>
        <fullName evidence="4">Uncharacterized protein</fullName>
    </submittedName>
</protein>
<keyword evidence="1" id="KW-0812">Transmembrane</keyword>
<feature type="transmembrane region" description="Helical" evidence="1">
    <location>
        <begin position="218"/>
        <end position="237"/>
    </location>
</feature>
<evidence type="ECO:0000313" key="5">
    <source>
        <dbReference type="EMBL" id="RHE68284.1"/>
    </source>
</evidence>
<accession>A0A395XAH4</accession>
<dbReference type="Proteomes" id="UP000285897">
    <property type="component" value="Unassembled WGS sequence"/>
</dbReference>
<evidence type="ECO:0000313" key="4">
    <source>
        <dbReference type="EMBL" id="RGV64656.1"/>
    </source>
</evidence>
<feature type="transmembrane region" description="Helical" evidence="1">
    <location>
        <begin position="63"/>
        <end position="80"/>
    </location>
</feature>
<evidence type="ECO:0000313" key="9">
    <source>
        <dbReference type="Proteomes" id="UP000265828"/>
    </source>
</evidence>
<evidence type="ECO:0000313" key="8">
    <source>
        <dbReference type="Proteomes" id="UP000261222"/>
    </source>
</evidence>
<feature type="transmembrane region" description="Helical" evidence="1">
    <location>
        <begin position="162"/>
        <end position="181"/>
    </location>
</feature>
<evidence type="ECO:0000313" key="6">
    <source>
        <dbReference type="EMBL" id="RHG17925.1"/>
    </source>
</evidence>
<feature type="transmembrane region" description="Helical" evidence="1">
    <location>
        <begin position="86"/>
        <end position="107"/>
    </location>
</feature>
<dbReference type="Proteomes" id="UP000283585">
    <property type="component" value="Unassembled WGS sequence"/>
</dbReference>
<dbReference type="RefSeq" id="WP_005426531.1">
    <property type="nucleotide sequence ID" value="NZ_CAXSLC010000005.1"/>
</dbReference>
<dbReference type="EMBL" id="QROS01000026">
    <property type="protein sequence ID" value="RHL42638.1"/>
    <property type="molecule type" value="Genomic_DNA"/>
</dbReference>
<sequence>MMMTVDEKLHAYAKNQKDRNIDEKKLQQTIIKSKEAYWDGEIERNMSWLEFLYQQASYIQKHWWFAQGAVLLILWMTMFLSDSSIYTRRCMGILAPSFVILILPELWKNRSNGAMEVEGATFFSIKNIYAARMLLFGMVDVCLLSVFLITSTFVLQIAFMDILIQFILPMNVTCCICFRLLCSKGDDYVSSTLFSCLIWIAVWTLVVLKDSIYEHISTSIWCGMMILSVLYLCYSIWRVWKCSERYYESNGASV</sequence>
<evidence type="ECO:0000313" key="7">
    <source>
        <dbReference type="EMBL" id="RHL42638.1"/>
    </source>
</evidence>
<gene>
    <name evidence="7" type="ORF">DW021_17015</name>
    <name evidence="6" type="ORF">DW272_07860</name>
    <name evidence="5" type="ORF">DW723_18080</name>
    <name evidence="4" type="ORF">DWW07_07420</name>
    <name evidence="3" type="ORF">DWZ12_02350</name>
    <name evidence="2" type="ORF">DXB81_17130</name>
</gene>
<name>A0A395XAH4_9FIRM</name>
<dbReference type="EMBL" id="QRZI01000004">
    <property type="protein sequence ID" value="RGV64656.1"/>
    <property type="molecule type" value="Genomic_DNA"/>
</dbReference>
<feature type="transmembrane region" description="Helical" evidence="1">
    <location>
        <begin position="188"/>
        <end position="206"/>
    </location>
</feature>
<reference evidence="8 9" key="1">
    <citation type="submission" date="2018-08" db="EMBL/GenBank/DDBJ databases">
        <title>A genome reference for cultivated species of the human gut microbiota.</title>
        <authorList>
            <person name="Zou Y."/>
            <person name="Xue W."/>
            <person name="Luo G."/>
        </authorList>
    </citation>
    <scope>NUCLEOTIDE SEQUENCE [LARGE SCALE GENOMIC DNA]</scope>
    <source>
        <strain evidence="4 9">AF14-23</strain>
        <strain evidence="3 10">AF29-2BH</strain>
        <strain evidence="7 13">AF37-6AC</strain>
        <strain evidence="6 12">AM22-9LB</strain>
        <strain evidence="5 11">AM27-32LB</strain>
        <strain evidence="2 8">OM06-11AA</strain>
    </source>
</reference>
<evidence type="ECO:0000313" key="12">
    <source>
        <dbReference type="Proteomes" id="UP000284220"/>
    </source>
</evidence>
<dbReference type="Proteomes" id="UP000284220">
    <property type="component" value="Unassembled WGS sequence"/>
</dbReference>
<dbReference type="AlphaFoldDB" id="A0A395XAH4"/>
<dbReference type="EMBL" id="QRSS01000002">
    <property type="protein sequence ID" value="RGQ07277.1"/>
    <property type="molecule type" value="Genomic_DNA"/>
</dbReference>
<evidence type="ECO:0000313" key="2">
    <source>
        <dbReference type="EMBL" id="RGN01793.1"/>
    </source>
</evidence>
<evidence type="ECO:0000313" key="13">
    <source>
        <dbReference type="Proteomes" id="UP000285897"/>
    </source>
</evidence>
<feature type="transmembrane region" description="Helical" evidence="1">
    <location>
        <begin position="128"/>
        <end position="150"/>
    </location>
</feature>
<dbReference type="EMBL" id="QRHZ01000003">
    <property type="protein sequence ID" value="RHG17925.1"/>
    <property type="molecule type" value="Genomic_DNA"/>
</dbReference>
<dbReference type="EMBL" id="QSUB01000013">
    <property type="protein sequence ID" value="RGN01793.1"/>
    <property type="molecule type" value="Genomic_DNA"/>
</dbReference>
<dbReference type="EMBL" id="QSKO01000061">
    <property type="protein sequence ID" value="RHE68284.1"/>
    <property type="molecule type" value="Genomic_DNA"/>
</dbReference>